<reference evidence="1 2" key="1">
    <citation type="submission" date="2024-01" db="EMBL/GenBank/DDBJ databases">
        <title>A draft genome for the cacao thread blight pathogen Marasmiellus scandens.</title>
        <authorList>
            <person name="Baruah I.K."/>
            <person name="Leung J."/>
            <person name="Bukari Y."/>
            <person name="Amoako-Attah I."/>
            <person name="Meinhardt L.W."/>
            <person name="Bailey B.A."/>
            <person name="Cohen S.P."/>
        </authorList>
    </citation>
    <scope>NUCLEOTIDE SEQUENCE [LARGE SCALE GENOMIC DNA]</scope>
    <source>
        <strain evidence="1 2">GH-19</strain>
    </source>
</reference>
<protein>
    <submittedName>
        <fullName evidence="1">Uncharacterized protein</fullName>
    </submittedName>
</protein>
<dbReference type="Proteomes" id="UP001498398">
    <property type="component" value="Unassembled WGS sequence"/>
</dbReference>
<proteinExistence type="predicted"/>
<evidence type="ECO:0000313" key="1">
    <source>
        <dbReference type="EMBL" id="KAK7433664.1"/>
    </source>
</evidence>
<evidence type="ECO:0000313" key="2">
    <source>
        <dbReference type="Proteomes" id="UP001498398"/>
    </source>
</evidence>
<name>A0ABR1IKF6_9AGAR</name>
<organism evidence="1 2">
    <name type="scientific">Marasmiellus scandens</name>
    <dbReference type="NCBI Taxonomy" id="2682957"/>
    <lineage>
        <taxon>Eukaryota</taxon>
        <taxon>Fungi</taxon>
        <taxon>Dikarya</taxon>
        <taxon>Basidiomycota</taxon>
        <taxon>Agaricomycotina</taxon>
        <taxon>Agaricomycetes</taxon>
        <taxon>Agaricomycetidae</taxon>
        <taxon>Agaricales</taxon>
        <taxon>Marasmiineae</taxon>
        <taxon>Omphalotaceae</taxon>
        <taxon>Marasmiellus</taxon>
    </lineage>
</organism>
<dbReference type="EMBL" id="JBANRG010000145">
    <property type="protein sequence ID" value="KAK7433664.1"/>
    <property type="molecule type" value="Genomic_DNA"/>
</dbReference>
<comment type="caution">
    <text evidence="1">The sequence shown here is derived from an EMBL/GenBank/DDBJ whole genome shotgun (WGS) entry which is preliminary data.</text>
</comment>
<gene>
    <name evidence="1" type="ORF">VKT23_020639</name>
</gene>
<dbReference type="Gene3D" id="2.30.30.490">
    <property type="match status" value="1"/>
</dbReference>
<accession>A0ABR1IKF6</accession>
<keyword evidence="2" id="KW-1185">Reference proteome</keyword>
<dbReference type="InterPro" id="IPR043151">
    <property type="entry name" value="BAH_sf"/>
</dbReference>
<sequence>MPKTSTNPISPHTLAQIWKNIGPQSRVDSFPIVDKGSIITEVETGHDVFVQSSEYAQALEDKDPKASLKTWKARVKEIREVPAGRLVKVQWYYSFEHAKEGLMRNNKELTEKIETGWGDQELALSPHIDILDAVSILGDWAGSLNFLSKEGQKTGFWWAPFSWFNTSSSLPTGDKD</sequence>